<dbReference type="PROSITE" id="PS00183">
    <property type="entry name" value="UBC_1"/>
    <property type="match status" value="1"/>
</dbReference>
<protein>
    <submittedName>
        <fullName evidence="6">Ubiquitin-conjugating enzyme E2</fullName>
    </submittedName>
</protein>
<keyword evidence="1" id="KW-0808">Transferase</keyword>
<keyword evidence="8" id="KW-1185">Reference proteome</keyword>
<evidence type="ECO:0000256" key="3">
    <source>
        <dbReference type="PROSITE-ProRule" id="PRU10133"/>
    </source>
</evidence>
<evidence type="ECO:0000256" key="1">
    <source>
        <dbReference type="ARBA" id="ARBA00022679"/>
    </source>
</evidence>
<evidence type="ECO:0000256" key="4">
    <source>
        <dbReference type="RuleBase" id="RU362109"/>
    </source>
</evidence>
<accession>V6LCK3</accession>
<keyword evidence="4" id="KW-0067">ATP-binding</keyword>
<sequence length="171" mass="19694">MSSSESIKRKRLTVEIAEIHANPIQDISTTPRSDADFLIWDAVILGPDQTVWQNAVLLLEISFKDTEYPFDPPKVRFQTSMYHPNIYKNGDICLNTLKKDREGWSPSYSIRSLLIQIQSLLCDPNPDDPANPEAAQTYVCDRHMYEMKVRERVKQSLEDALPIELRSENVK</sequence>
<gene>
    <name evidence="6" type="ORF">SS50377_19123</name>
    <name evidence="7" type="ORF">SS50377_26552</name>
</gene>
<dbReference type="VEuPathDB" id="GiardiaDB:SS50377_26552"/>
<dbReference type="EMBL" id="AUWU02000006">
    <property type="protein sequence ID" value="KAH0572342.1"/>
    <property type="molecule type" value="Genomic_DNA"/>
</dbReference>
<dbReference type="InterPro" id="IPR023313">
    <property type="entry name" value="UBQ-conjugating_AS"/>
</dbReference>
<keyword evidence="4" id="KW-0547">Nucleotide-binding</keyword>
<evidence type="ECO:0000313" key="6">
    <source>
        <dbReference type="EMBL" id="EST41406.1"/>
    </source>
</evidence>
<dbReference type="Gene3D" id="3.10.110.10">
    <property type="entry name" value="Ubiquitin Conjugating Enzyme"/>
    <property type="match status" value="1"/>
</dbReference>
<dbReference type="Pfam" id="PF00179">
    <property type="entry name" value="UQ_con"/>
    <property type="match status" value="1"/>
</dbReference>
<reference evidence="7" key="2">
    <citation type="submission" date="2020-12" db="EMBL/GenBank/DDBJ databases">
        <title>New Spironucleus salmonicida genome in near-complete chromosomes.</title>
        <authorList>
            <person name="Xu F."/>
            <person name="Kurt Z."/>
            <person name="Jimenez-Gonzalez A."/>
            <person name="Astvaldsson A."/>
            <person name="Andersson J.O."/>
            <person name="Svard S.G."/>
        </authorList>
    </citation>
    <scope>NUCLEOTIDE SEQUENCE</scope>
    <source>
        <strain evidence="7">ATCC 50377</strain>
    </source>
</reference>
<proteinExistence type="inferred from homology"/>
<comment type="similarity">
    <text evidence="4">Belongs to the ubiquitin-conjugating enzyme family.</text>
</comment>
<evidence type="ECO:0000313" key="8">
    <source>
        <dbReference type="Proteomes" id="UP000018208"/>
    </source>
</evidence>
<dbReference type="OrthoDB" id="9978460at2759"/>
<dbReference type="EMBL" id="KI546170">
    <property type="protein sequence ID" value="EST41406.1"/>
    <property type="molecule type" value="Genomic_DNA"/>
</dbReference>
<keyword evidence="2 4" id="KW-0833">Ubl conjugation pathway</keyword>
<evidence type="ECO:0000256" key="2">
    <source>
        <dbReference type="ARBA" id="ARBA00022786"/>
    </source>
</evidence>
<feature type="active site" description="Glycyl thioester intermediate" evidence="3">
    <location>
        <position position="93"/>
    </location>
</feature>
<dbReference type="AlphaFoldDB" id="V6LCK3"/>
<dbReference type="Proteomes" id="UP000018208">
    <property type="component" value="Unassembled WGS sequence"/>
</dbReference>
<dbReference type="GO" id="GO:0005524">
    <property type="term" value="F:ATP binding"/>
    <property type="evidence" value="ECO:0007669"/>
    <property type="project" value="UniProtKB-UniRule"/>
</dbReference>
<feature type="domain" description="UBC core" evidence="5">
    <location>
        <begin position="7"/>
        <end position="158"/>
    </location>
</feature>
<dbReference type="GO" id="GO:0016740">
    <property type="term" value="F:transferase activity"/>
    <property type="evidence" value="ECO:0007669"/>
    <property type="project" value="UniProtKB-KW"/>
</dbReference>
<dbReference type="InterPro" id="IPR016135">
    <property type="entry name" value="UBQ-conjugating_enzyme/RWD"/>
</dbReference>
<dbReference type="PROSITE" id="PS50127">
    <property type="entry name" value="UBC_2"/>
    <property type="match status" value="1"/>
</dbReference>
<reference evidence="6 7" key="1">
    <citation type="journal article" date="2014" name="PLoS Genet.">
        <title>The Genome of Spironucleus salmonicida Highlights a Fish Pathogen Adapted to Fluctuating Environments.</title>
        <authorList>
            <person name="Xu F."/>
            <person name="Jerlstrom-Hultqvist J."/>
            <person name="Einarsson E."/>
            <person name="Astvaldsson A."/>
            <person name="Svard S.G."/>
            <person name="Andersson J.O."/>
        </authorList>
    </citation>
    <scope>NUCLEOTIDE SEQUENCE</scope>
    <source>
        <strain evidence="7">ATCC 50377</strain>
    </source>
</reference>
<dbReference type="InterPro" id="IPR000608">
    <property type="entry name" value="UBC"/>
</dbReference>
<evidence type="ECO:0000259" key="5">
    <source>
        <dbReference type="PROSITE" id="PS50127"/>
    </source>
</evidence>
<dbReference type="PANTHER" id="PTHR24067">
    <property type="entry name" value="UBIQUITIN-CONJUGATING ENZYME E2"/>
    <property type="match status" value="1"/>
</dbReference>
<dbReference type="SUPFAM" id="SSF54495">
    <property type="entry name" value="UBC-like"/>
    <property type="match status" value="1"/>
</dbReference>
<evidence type="ECO:0000313" key="7">
    <source>
        <dbReference type="EMBL" id="KAH0572342.1"/>
    </source>
</evidence>
<name>V6LCK3_9EUKA</name>
<organism evidence="6">
    <name type="scientific">Spironucleus salmonicida</name>
    <dbReference type="NCBI Taxonomy" id="348837"/>
    <lineage>
        <taxon>Eukaryota</taxon>
        <taxon>Metamonada</taxon>
        <taxon>Diplomonadida</taxon>
        <taxon>Hexamitidae</taxon>
        <taxon>Hexamitinae</taxon>
        <taxon>Spironucleus</taxon>
    </lineage>
</organism>
<dbReference type="SMART" id="SM00212">
    <property type="entry name" value="UBCc"/>
    <property type="match status" value="1"/>
</dbReference>
<dbReference type="InterPro" id="IPR050113">
    <property type="entry name" value="Ub_conjugating_enzyme"/>
</dbReference>